<dbReference type="STRING" id="414048.SAMN04489864_11026"/>
<dbReference type="PROSITE" id="PS51257">
    <property type="entry name" value="PROKAR_LIPOPROTEIN"/>
    <property type="match status" value="1"/>
</dbReference>
<reference evidence="2 3" key="1">
    <citation type="submission" date="2016-10" db="EMBL/GenBank/DDBJ databases">
        <authorList>
            <person name="de Groot N.N."/>
        </authorList>
    </citation>
    <scope>NUCLEOTIDE SEQUENCE [LARGE SCALE GENOMIC DNA]</scope>
    <source>
        <strain evidence="2 3">DSM 18684</strain>
    </source>
</reference>
<protein>
    <recommendedName>
        <fullName evidence="4">Lipoprotein</fullName>
    </recommendedName>
</protein>
<dbReference type="Proteomes" id="UP000199666">
    <property type="component" value="Unassembled WGS sequence"/>
</dbReference>
<evidence type="ECO:0008006" key="4">
    <source>
        <dbReference type="Google" id="ProtNLM"/>
    </source>
</evidence>
<accession>A0A1I2ZJ57</accession>
<feature type="signal peptide" evidence="1">
    <location>
        <begin position="1"/>
        <end position="16"/>
    </location>
</feature>
<evidence type="ECO:0000313" key="2">
    <source>
        <dbReference type="EMBL" id="SFH37141.1"/>
    </source>
</evidence>
<feature type="chain" id="PRO_5011750412" description="Lipoprotein" evidence="1">
    <location>
        <begin position="17"/>
        <end position="200"/>
    </location>
</feature>
<gene>
    <name evidence="2" type="ORF">SAMN04489864_11026</name>
</gene>
<dbReference type="EMBL" id="FOPP01000010">
    <property type="protein sequence ID" value="SFH37141.1"/>
    <property type="molecule type" value="Genomic_DNA"/>
</dbReference>
<dbReference type="AlphaFoldDB" id="A0A1I2ZJ57"/>
<keyword evidence="3" id="KW-1185">Reference proteome</keyword>
<evidence type="ECO:0000313" key="3">
    <source>
        <dbReference type="Proteomes" id="UP000199666"/>
    </source>
</evidence>
<organism evidence="2 3">
    <name type="scientific">Pedobacter insulae</name>
    <dbReference type="NCBI Taxonomy" id="414048"/>
    <lineage>
        <taxon>Bacteria</taxon>
        <taxon>Pseudomonadati</taxon>
        <taxon>Bacteroidota</taxon>
        <taxon>Sphingobacteriia</taxon>
        <taxon>Sphingobacteriales</taxon>
        <taxon>Sphingobacteriaceae</taxon>
        <taxon>Pedobacter</taxon>
    </lineage>
</organism>
<proteinExistence type="predicted"/>
<keyword evidence="1" id="KW-0732">Signal</keyword>
<sequence>MNRMCCILFFITVLFACNKTMKPADYVRWVEDEGNGLRVTRNMGEYAFTLQYKPVDYMIAQEARSNEIAPEYLAKRRQQLGNDLHFNFIIRSNGSNTALKEGTDEAGYFMRTGHFFNEGMDDFKLYSSSDTFDCNFCHLEQTYGLASESVIVLAFEPRSGQVKQPLNESLTMVYDDQVFGVGQLKVKVDGGKMGNVVMGE</sequence>
<name>A0A1I2ZJ57_9SPHI</name>
<evidence type="ECO:0000256" key="1">
    <source>
        <dbReference type="SAM" id="SignalP"/>
    </source>
</evidence>